<evidence type="ECO:0000313" key="3">
    <source>
        <dbReference type="Proteomes" id="UP000198972"/>
    </source>
</evidence>
<gene>
    <name evidence="2" type="ORF">SAMN04488542_11499</name>
</gene>
<dbReference type="STRING" id="670482.SAMN04488542_11499"/>
<dbReference type="Pfam" id="PF08534">
    <property type="entry name" value="Redoxin"/>
    <property type="match status" value="1"/>
</dbReference>
<sequence>MNRNRWILVGVIVCLAVVLYENSGQSILSRFSDKTKNSSPSEQTLSNLIAENTPKPGTPSPAFSLTGLDGHNYEVGGKRDKPLLLNFWASWCDPCKEEAPDLVNLYKKYGDKMDFYGVNVTAYDKLENAKKFVEEYHYTFPILLDEKEEVYRMFNGIAFPTNALIDKNGVIQEVIIGILPPEELEAKVKKLLEDS</sequence>
<dbReference type="GO" id="GO:0016853">
    <property type="term" value="F:isomerase activity"/>
    <property type="evidence" value="ECO:0007669"/>
    <property type="project" value="UniProtKB-KW"/>
</dbReference>
<proteinExistence type="predicted"/>
<feature type="domain" description="Thioredoxin" evidence="1">
    <location>
        <begin position="54"/>
        <end position="193"/>
    </location>
</feature>
<dbReference type="RefSeq" id="WP_091231074.1">
    <property type="nucleotide sequence ID" value="NZ_FNBG01000014.1"/>
</dbReference>
<evidence type="ECO:0000313" key="2">
    <source>
        <dbReference type="EMBL" id="SDF65573.1"/>
    </source>
</evidence>
<dbReference type="InterPro" id="IPR013766">
    <property type="entry name" value="Thioredoxin_domain"/>
</dbReference>
<dbReference type="EMBL" id="FNBG01000014">
    <property type="protein sequence ID" value="SDF65573.1"/>
    <property type="molecule type" value="Genomic_DNA"/>
</dbReference>
<dbReference type="PANTHER" id="PTHR42852">
    <property type="entry name" value="THIOL:DISULFIDE INTERCHANGE PROTEIN DSBE"/>
    <property type="match status" value="1"/>
</dbReference>
<dbReference type="InterPro" id="IPR036249">
    <property type="entry name" value="Thioredoxin-like_sf"/>
</dbReference>
<dbReference type="GO" id="GO:0016491">
    <property type="term" value="F:oxidoreductase activity"/>
    <property type="evidence" value="ECO:0007669"/>
    <property type="project" value="InterPro"/>
</dbReference>
<dbReference type="Gene3D" id="3.40.30.10">
    <property type="entry name" value="Glutaredoxin"/>
    <property type="match status" value="1"/>
</dbReference>
<keyword evidence="2" id="KW-0413">Isomerase</keyword>
<dbReference type="PANTHER" id="PTHR42852:SF1">
    <property type="entry name" value="THIOREDOXIN-LIKE PROTEIN YNEN"/>
    <property type="match status" value="1"/>
</dbReference>
<name>A0A1G7MUX8_9BACL</name>
<protein>
    <submittedName>
        <fullName evidence="2">Thiol-disulfide isomerase or thioredoxin</fullName>
    </submittedName>
</protein>
<organism evidence="2 3">
    <name type="scientific">Fontibacillus panacisegetis</name>
    <dbReference type="NCBI Taxonomy" id="670482"/>
    <lineage>
        <taxon>Bacteria</taxon>
        <taxon>Bacillati</taxon>
        <taxon>Bacillota</taxon>
        <taxon>Bacilli</taxon>
        <taxon>Bacillales</taxon>
        <taxon>Paenibacillaceae</taxon>
        <taxon>Fontibacillus</taxon>
    </lineage>
</organism>
<reference evidence="2 3" key="1">
    <citation type="submission" date="2016-10" db="EMBL/GenBank/DDBJ databases">
        <authorList>
            <person name="de Groot N.N."/>
        </authorList>
    </citation>
    <scope>NUCLEOTIDE SEQUENCE [LARGE SCALE GENOMIC DNA]</scope>
    <source>
        <strain evidence="2 3">DSM 28129</strain>
    </source>
</reference>
<dbReference type="InterPro" id="IPR050553">
    <property type="entry name" value="Thioredoxin_ResA/DsbE_sf"/>
</dbReference>
<dbReference type="OrthoDB" id="25753at2"/>
<dbReference type="InterPro" id="IPR013740">
    <property type="entry name" value="Redoxin"/>
</dbReference>
<accession>A0A1G7MUX8</accession>
<dbReference type="SUPFAM" id="SSF52833">
    <property type="entry name" value="Thioredoxin-like"/>
    <property type="match status" value="1"/>
</dbReference>
<dbReference type="PROSITE" id="PS51352">
    <property type="entry name" value="THIOREDOXIN_2"/>
    <property type="match status" value="1"/>
</dbReference>
<dbReference type="CDD" id="cd02966">
    <property type="entry name" value="TlpA_like_family"/>
    <property type="match status" value="1"/>
</dbReference>
<keyword evidence="3" id="KW-1185">Reference proteome</keyword>
<dbReference type="AlphaFoldDB" id="A0A1G7MUX8"/>
<evidence type="ECO:0000259" key="1">
    <source>
        <dbReference type="PROSITE" id="PS51352"/>
    </source>
</evidence>
<dbReference type="Proteomes" id="UP000198972">
    <property type="component" value="Unassembled WGS sequence"/>
</dbReference>